<dbReference type="Gene3D" id="3.30.9.10">
    <property type="entry name" value="D-Amino Acid Oxidase, subunit A, domain 2"/>
    <property type="match status" value="1"/>
</dbReference>
<dbReference type="Pfam" id="PF01266">
    <property type="entry name" value="DAO"/>
    <property type="match status" value="1"/>
</dbReference>
<keyword evidence="1" id="KW-0560">Oxidoreductase</keyword>
<dbReference type="Proteomes" id="UP001519332">
    <property type="component" value="Unassembled WGS sequence"/>
</dbReference>
<evidence type="ECO:0000256" key="1">
    <source>
        <dbReference type="ARBA" id="ARBA00023002"/>
    </source>
</evidence>
<name>A0ABS4TS65_9PSEU</name>
<dbReference type="PANTHER" id="PTHR13847">
    <property type="entry name" value="SARCOSINE DEHYDROGENASE-RELATED"/>
    <property type="match status" value="1"/>
</dbReference>
<dbReference type="SUPFAM" id="SSF51905">
    <property type="entry name" value="FAD/NAD(P)-binding domain"/>
    <property type="match status" value="1"/>
</dbReference>
<evidence type="ECO:0000313" key="4">
    <source>
        <dbReference type="Proteomes" id="UP001519332"/>
    </source>
</evidence>
<evidence type="ECO:0000259" key="2">
    <source>
        <dbReference type="Pfam" id="PF01266"/>
    </source>
</evidence>
<comment type="caution">
    <text evidence="3">The sequence shown here is derived from an EMBL/GenBank/DDBJ whole genome shotgun (WGS) entry which is preliminary data.</text>
</comment>
<dbReference type="InterPro" id="IPR036188">
    <property type="entry name" value="FAD/NAD-bd_sf"/>
</dbReference>
<proteinExistence type="predicted"/>
<keyword evidence="4" id="KW-1185">Reference proteome</keyword>
<dbReference type="EMBL" id="JAGINW010000001">
    <property type="protein sequence ID" value="MBP2327238.1"/>
    <property type="molecule type" value="Genomic_DNA"/>
</dbReference>
<dbReference type="RefSeq" id="WP_209644212.1">
    <property type="nucleotide sequence ID" value="NZ_JAGINW010000001.1"/>
</dbReference>
<feature type="domain" description="FAD dependent oxidoreductase" evidence="2">
    <location>
        <begin position="8"/>
        <end position="341"/>
    </location>
</feature>
<evidence type="ECO:0000313" key="3">
    <source>
        <dbReference type="EMBL" id="MBP2327238.1"/>
    </source>
</evidence>
<organism evidence="3 4">
    <name type="scientific">Kibdelosporangium banguiense</name>
    <dbReference type="NCBI Taxonomy" id="1365924"/>
    <lineage>
        <taxon>Bacteria</taxon>
        <taxon>Bacillati</taxon>
        <taxon>Actinomycetota</taxon>
        <taxon>Actinomycetes</taxon>
        <taxon>Pseudonocardiales</taxon>
        <taxon>Pseudonocardiaceae</taxon>
        <taxon>Kibdelosporangium</taxon>
    </lineage>
</organism>
<gene>
    <name evidence="3" type="ORF">JOF56_007623</name>
</gene>
<dbReference type="Gene3D" id="3.50.50.60">
    <property type="entry name" value="FAD/NAD(P)-binding domain"/>
    <property type="match status" value="1"/>
</dbReference>
<dbReference type="InterPro" id="IPR006076">
    <property type="entry name" value="FAD-dep_OxRdtase"/>
</dbReference>
<sequence length="359" mass="36796">MSPVAVADVAVVGCGVIGLATAERLVARGLTVVVIDPAGVAGGASGASGGLVRAYDPGFPDLAAEGLEIYLRRGWHGRWPAIRQSGSLVLFDAGAIHQAMTATGRHADLLSANEIHKKFDGLTVPPNFVGLYESRAGWLPAREVARALLADAQPGLSLLDSARATAVVTTGGRVSGVQTTAGLVQAAAVLLAAGVGSTELARTVGVDLPLRTRSVSYCMFRPRRPGRVPTMVDTTTGAWLRPWNTPGAVLAGVTSESCDVPPSVSDEVPLTEQHRVRDVLRHRYPELVNAEVIGGVTAFDAMAPAKGAVTVWNEPAGLVTATGWNGGGFKLAPAVGSLAAEQIHGLIGAGLTAAGFGGE</sequence>
<dbReference type="PANTHER" id="PTHR13847:SF287">
    <property type="entry name" value="FAD-DEPENDENT OXIDOREDUCTASE DOMAIN-CONTAINING PROTEIN 1"/>
    <property type="match status" value="1"/>
</dbReference>
<protein>
    <submittedName>
        <fullName evidence="3">Glycine/D-amino acid oxidase-like deaminating enzyme</fullName>
    </submittedName>
</protein>
<accession>A0ABS4TS65</accession>
<reference evidence="3 4" key="1">
    <citation type="submission" date="2021-03" db="EMBL/GenBank/DDBJ databases">
        <title>Sequencing the genomes of 1000 actinobacteria strains.</title>
        <authorList>
            <person name="Klenk H.-P."/>
        </authorList>
    </citation>
    <scope>NUCLEOTIDE SEQUENCE [LARGE SCALE GENOMIC DNA]</scope>
    <source>
        <strain evidence="3 4">DSM 46670</strain>
    </source>
</reference>